<feature type="region of interest" description="Disordered" evidence="2">
    <location>
        <begin position="543"/>
        <end position="584"/>
    </location>
</feature>
<feature type="compositionally biased region" description="Polar residues" evidence="2">
    <location>
        <begin position="1410"/>
        <end position="1424"/>
    </location>
</feature>
<feature type="non-terminal residue" evidence="3">
    <location>
        <position position="1"/>
    </location>
</feature>
<feature type="compositionally biased region" description="Basic and acidic residues" evidence="2">
    <location>
        <begin position="967"/>
        <end position="981"/>
    </location>
</feature>
<feature type="compositionally biased region" description="Polar residues" evidence="2">
    <location>
        <begin position="851"/>
        <end position="864"/>
    </location>
</feature>
<gene>
    <name evidence="3" type="ORF">Bpfe_010024</name>
</gene>
<evidence type="ECO:0000313" key="3">
    <source>
        <dbReference type="EMBL" id="KAK0060511.1"/>
    </source>
</evidence>
<protein>
    <submittedName>
        <fullName evidence="3">Golgin subfamily A member 3</fullName>
    </submittedName>
</protein>
<feature type="compositionally biased region" description="Polar residues" evidence="2">
    <location>
        <begin position="316"/>
        <end position="333"/>
    </location>
</feature>
<feature type="region of interest" description="Disordered" evidence="2">
    <location>
        <begin position="1384"/>
        <end position="1427"/>
    </location>
</feature>
<evidence type="ECO:0000256" key="2">
    <source>
        <dbReference type="SAM" id="MobiDB-lite"/>
    </source>
</evidence>
<reference evidence="3" key="2">
    <citation type="submission" date="2023-04" db="EMBL/GenBank/DDBJ databases">
        <authorList>
            <person name="Bu L."/>
            <person name="Lu L."/>
            <person name="Laidemitt M.R."/>
            <person name="Zhang S.M."/>
            <person name="Mutuku M."/>
            <person name="Mkoji G."/>
            <person name="Steinauer M."/>
            <person name="Loker E.S."/>
        </authorList>
    </citation>
    <scope>NUCLEOTIDE SEQUENCE</scope>
    <source>
        <strain evidence="3">KasaAsao</strain>
        <tissue evidence="3">Whole Snail</tissue>
    </source>
</reference>
<keyword evidence="1" id="KW-0175">Coiled coil</keyword>
<feature type="region of interest" description="Disordered" evidence="2">
    <location>
        <begin position="310"/>
        <end position="333"/>
    </location>
</feature>
<feature type="region of interest" description="Disordered" evidence="2">
    <location>
        <begin position="411"/>
        <end position="430"/>
    </location>
</feature>
<sequence>LQRYRTTDNSRGFWDSKLNVNKKGSQVFSWDDEFWKQSSRRGPQSVASSFEEVESLCLSKSSSDSMGSSQRPWDRLGHGQDPGMWGSKRRFMSRQSSTTSTSTSRSSGLVGDHVISEAHGEQVHQNASIKDTLLESMELLGAHGNLDLAEKIYLEKIFHRVLDWNNGMPVSSSNSSKAMDKHFWNSIQNQAANKIRDRQGETDSPRLQASLKERLERLNQSEQSPTKSKMVLQLPNPAEKKRRRDLIVPDEEDLSSSSYKQLKASAKPESVSRTSNPPLSSKEANLSSKDFSSGDTASRYSYLSSLSSISMDNSSQRGSQIGSNAPQRMQSPSLATFLPPTFRLSGSFESTASPPDTYMFNQPYTPSHAERVLMGLGFGATEGFLPERFLRDWYSKIAKAQMEAQIAAQAEVKTPDISESSPTFPPNTPVTVEHEMQKAERRDSHVSTASSMLDEAANFFPSNMSQDSKIQQLKEYIAAYSNHANSPTEGRDFKIRHFATTRQKSLPLFLETLSEEEEGRSRISGVDPFDKEARLRMFISDAMSSSGKSTGSNSENSYISSNQSESDSVSSCSDNRSSLQRKNQHIKAYKKHLDEEHKMEIERKEKELKARKQTEDENDEHEERRRHRHPKGSPVRQSTVRRNENFGKATNAPGSDCPVTTGHQLQLQDAEISKTTTESQPTDNKFNTGAKQDSMHSKDSIEVEEIIQFQLSKTKFGRTKDDKTESISTNQVVEPAMVSIVLEDVDRDANHCDNTLPISYLGLTASRCSSSSLSPIPQSPVTVIEVGLDNQQDSLDTEGTGSSKETDDDNCLLQTSSSDDTGARKHGRCKSRSSKSLNTPGHDDFPRRRNSTASPLPSFQSRLSPSGDYGEMKPRRRLSLEVPIMPEIRFMLERQRAYSIGQLNDDPQLSQVRETVGKRATATENERLDNNNAPEEKNFNPQEHRSSSQMEKSDSKHFIDKDEMEVMLDKRGDTKPNDGLRRKSTPQLGQCQCCSGNQMPTMTALKKESSLSKSNESSPGSARSAFRIATKSKRETYSGHEKSSNIKDLEEMNTSQHVFKPQLITDRHHSGVDCGSIHRQRIRTSDLSTPPLNFSDSRPVVKDFGTSSGSRNKIHCISRAVQVNEASLLARPIPHSYLLQDSCFYYACDRWTQCSNLDHGWSLQSGFHKSTQTGVPTFEMSCQTSEFHDGSHANRSGDSLEISLYSFRNFETKAVNTVVSLIGREHEYDHSLSVPRLSTSYFPCRFESTLDFRFVDETLEQIERELSLIEKKKCVNYLNLVTNANAENNKDRKERREILRDLKLTTSDLSSIDKCYKKPKRSKSLNEEITASSSTDKTEHKHIKELQTSFKDGDIQRKGLEDSQHISEKKINKLFPLGLNTTLQSPSSFSNSPPHGDTISQSDVGEHQNNKNISDSSTIVTPETKNPPLDTGHFISKYFNIGTDHQYQDYPIGHSDGGFQNSNIYRTDLQQNKAEIEQFSTGIKRSASVNKCQEKVTQWRRFSLPTIGLHKTTIRTHSKLSRLKYLSSSQNSCNSLDLELDFMNASDPLTKFSSENNDQCISFPKNKHDRSILSINDNKKHFSEPNAQFVAEAEFKDYSACHSVKPCNETVITSPYRTKPLSPKVSALRGSKSLGQPADTASGNSTPEICISPLKSFQMDFLQIPGSPKDYLTKAVYPVASSSSGNCSPYNHPGLKGDITDEMRPLEKSCVQDNATALNDNQLPMLEGKDEGVSLNKKQEYFHSVTYMKASLSDSDLPASTVDSTVDLSLRSSIEQSADELSDSSMLPRLSVDSTLEELKREKQSEEISIDVDTMDFSDFKKTWNNKGDNSGGAVNSEGVITPDFHTAMLNIQKGSHTSVKSNHIETIVQDSFDMEDVSNRSVAGSDILQLEELDIDLSQIKFSKTRSSSASSYSEPMLENLGSLSQDSLSSEEGKFLMNYLRIGDNLDDLLQVSDYGGTSPSPTKMRCLSEVNSTLSGNTEREEAHCESPKKKLATHLHVASSGVLAELSIYDDGTEKDTSKRVNKKNGMTSDTFGIKSTKTRVKATKSCETGLESYKNKKNYEKIDEIVDDSSGDECDKEILRINLNRPVRKRLMKTNSDPVDKDIFCRSKKVPTQTSELSDDKVEVEKRVDWVENKSTPDKPNSTEMMAIFQNVNLSNLQNRSNVSPLKVNEGDELAEYSLKPFSVLDQTSTACVLSVEFTKEDSPDISDANDDPIENLASELEMMLLLENFDSYAEHLSSLNEGPILSPARHFPLPQISEEGTVSEDASEGGGLNHKMLSFSDKASQDSDLGLSGNACIEEALPVVKDGNCVEDISVQVSEAQPASPKIIRLPTDNSSLFLLESYDADSVFDEAVSVSSPLTLNSVYSRRLDNQEMLNVNIRAVSPSSRVFDFAQSLVDSNIPIISPETSTEQSIDSLELTSSENGDNEALVTSDSEGLANTLSFDSHIFHFPPNNQVLETHTVEKKIDLLGTVVTKFASTHTVRFNHINAPPSNTDHEKHISTASLMIGDYRQAKKEKENNDSCIVQCSDNNRSCSGFEKDVKNRKTELQFDNSNVNMNTVSESKKEQLKEKVRALLLIDQPCKQESPRELEYEKSDKDLQVIEHGSQNDKIDKTCNDYYSDLEDTTLIHLDEAIDLKSRVKAMFMIEDRNAPGNIASEGQRVKVTTMFSQNSKEARSSFSSTSISDLDDTAGTEVEAPKQNCVRTQHKSDAASVAPGVEIRQKPRKLRTRDSLLKLHEQTNISSSMGSDNESDLVSALRNQGDYDVRERDLALGLLTADVIDEEDTTSEFHSRDSYSKNADYNKSIRVQSGKDCIKNSATVTQNSDSESDVVTKDINAPKVIIQQPSEDNSQESLRRLNLPLLNLAAVAGNSGLESGFGNMSPPTESSDTKYPFSAKHGSSSWLRRSPRMHFLSPNAALTQKKYYDCLQLRDYSASSATDESHPELEYLDILPKFSQYQSNKRADSSSDYYLSPQKKSARDKLPTFLLQEPDDYNESESRFSSYRLSIRSPEPRPGVHFDDLDDLIVVCDSNSTSTPPSNSSDTQNNVVQLETLEESRDEYSGQQWSINVDDFEQTYEPDMQFCKDKDSELHITDDEAEIQSIVGDSDNQDQNVLFGSSNNFEINKHNLVYDTNGEYLSEERNRDLFSQLHVQINDIHVNTDRKYNGMYSDIAKGISERSDHSWANRLSLMSEAESQPFFRSSSDSEIGVSQEPQLFVEDTNVISDAQAGSECYTESLIPWSNVIDNIATPGDILEDPQSQYKKLLSVTSHDSGFDSQGSPIELTTLRTSDWGSTLENRKPGYLRTDVFQQASIPPTGTDRDIERRARSVSPSSRNRNFITSKKATLTANSNLIINPCLIKQTENVDTTESTAAKSSTMDNTIKLLHQSEMEDFKSMRHTLSKTRQDLTQIEHTLLDTRELSEDAKSGLMMLEFKRGIVSQDLERLNEEMKRKQGQLIALDTELQNKLEDLKTMKSLAVTKKECLEVKNLKEENRNLKNKLRNTESLQAERDELIRQLEATKEELFREQKHNRLQTVEVQEEMESLTSKVEEIQVGWAEDQDQLAQLQQAYRQMEKEKNELIKGKAQEYEQMKMSLKEEVNHIQQRMGKELSDLGNEVTELRLKVGQLTTDNASKDIQLKSLKEQVEDLQTTLAKERQEKTKAANNYKTALGQLKKEM</sequence>
<evidence type="ECO:0000256" key="1">
    <source>
        <dbReference type="SAM" id="Coils"/>
    </source>
</evidence>
<feature type="non-terminal residue" evidence="3">
    <location>
        <position position="3684"/>
    </location>
</feature>
<feature type="region of interest" description="Disordered" evidence="2">
    <location>
        <begin position="792"/>
        <end position="874"/>
    </location>
</feature>
<evidence type="ECO:0000313" key="4">
    <source>
        <dbReference type="Proteomes" id="UP001233172"/>
    </source>
</evidence>
<feature type="region of interest" description="Disordered" evidence="2">
    <location>
        <begin position="1323"/>
        <end position="1363"/>
    </location>
</feature>
<feature type="region of interest" description="Disordered" evidence="2">
    <location>
        <begin position="217"/>
        <end position="296"/>
    </location>
</feature>
<proteinExistence type="predicted"/>
<name>A0AAD8BTS9_BIOPF</name>
<feature type="compositionally biased region" description="Polar residues" evidence="2">
    <location>
        <begin position="661"/>
        <end position="691"/>
    </location>
</feature>
<organism evidence="3 4">
    <name type="scientific">Biomphalaria pfeifferi</name>
    <name type="common">Bloodfluke planorb</name>
    <name type="synonym">Freshwater snail</name>
    <dbReference type="NCBI Taxonomy" id="112525"/>
    <lineage>
        <taxon>Eukaryota</taxon>
        <taxon>Metazoa</taxon>
        <taxon>Spiralia</taxon>
        <taxon>Lophotrochozoa</taxon>
        <taxon>Mollusca</taxon>
        <taxon>Gastropoda</taxon>
        <taxon>Heterobranchia</taxon>
        <taxon>Euthyneura</taxon>
        <taxon>Panpulmonata</taxon>
        <taxon>Hygrophila</taxon>
        <taxon>Lymnaeoidea</taxon>
        <taxon>Planorbidae</taxon>
        <taxon>Biomphalaria</taxon>
    </lineage>
</organism>
<feature type="coiled-coil region" evidence="1">
    <location>
        <begin position="3638"/>
        <end position="3683"/>
    </location>
</feature>
<feature type="compositionally biased region" description="Basic residues" evidence="2">
    <location>
        <begin position="824"/>
        <end position="833"/>
    </location>
</feature>
<feature type="region of interest" description="Disordered" evidence="2">
    <location>
        <begin position="1626"/>
        <end position="1645"/>
    </location>
</feature>
<feature type="compositionally biased region" description="Low complexity" evidence="2">
    <location>
        <begin position="93"/>
        <end position="107"/>
    </location>
</feature>
<feature type="compositionally biased region" description="Basic and acidic residues" evidence="2">
    <location>
        <begin position="1336"/>
        <end position="1363"/>
    </location>
</feature>
<feature type="compositionally biased region" description="Polar residues" evidence="2">
    <location>
        <begin position="1384"/>
        <end position="1403"/>
    </location>
</feature>
<feature type="region of interest" description="Disordered" evidence="2">
    <location>
        <begin position="915"/>
        <end position="992"/>
    </location>
</feature>
<feature type="compositionally biased region" description="Low complexity" evidence="2">
    <location>
        <begin position="60"/>
        <end position="69"/>
    </location>
</feature>
<feature type="region of interest" description="Disordered" evidence="2">
    <location>
        <begin position="607"/>
        <end position="698"/>
    </location>
</feature>
<feature type="compositionally biased region" description="Basic and acidic residues" evidence="2">
    <location>
        <begin position="1032"/>
        <end position="1045"/>
    </location>
</feature>
<feature type="region of interest" description="Disordered" evidence="2">
    <location>
        <begin position="1004"/>
        <end position="1045"/>
    </location>
</feature>
<dbReference type="EMBL" id="JASAOG010000035">
    <property type="protein sequence ID" value="KAK0060511.1"/>
    <property type="molecule type" value="Genomic_DNA"/>
</dbReference>
<feature type="coiled-coil region" evidence="1">
    <location>
        <begin position="3449"/>
        <end position="3537"/>
    </location>
</feature>
<comment type="caution">
    <text evidence="3">The sequence shown here is derived from an EMBL/GenBank/DDBJ whole genome shotgun (WGS) entry which is preliminary data.</text>
</comment>
<reference evidence="3" key="1">
    <citation type="journal article" date="2023" name="PLoS Negl. Trop. Dis.">
        <title>A genome sequence for Biomphalaria pfeifferi, the major vector snail for the human-infecting parasite Schistosoma mansoni.</title>
        <authorList>
            <person name="Bu L."/>
            <person name="Lu L."/>
            <person name="Laidemitt M.R."/>
            <person name="Zhang S.M."/>
            <person name="Mutuku M."/>
            <person name="Mkoji G."/>
            <person name="Steinauer M."/>
            <person name="Loker E.S."/>
        </authorList>
    </citation>
    <scope>NUCLEOTIDE SEQUENCE</scope>
    <source>
        <strain evidence="3">KasaAsao</strain>
    </source>
</reference>
<feature type="region of interest" description="Disordered" evidence="2">
    <location>
        <begin position="60"/>
        <end position="108"/>
    </location>
</feature>
<keyword evidence="4" id="KW-1185">Reference proteome</keyword>
<feature type="compositionally biased region" description="Polar residues" evidence="2">
    <location>
        <begin position="792"/>
        <end position="803"/>
    </location>
</feature>
<feature type="coiled-coil region" evidence="1">
    <location>
        <begin position="3563"/>
        <end position="3612"/>
    </location>
</feature>
<dbReference type="Proteomes" id="UP001233172">
    <property type="component" value="Unassembled WGS sequence"/>
</dbReference>
<feature type="compositionally biased region" description="Low complexity" evidence="2">
    <location>
        <begin position="544"/>
        <end position="578"/>
    </location>
</feature>
<accession>A0AAD8BTS9</accession>
<feature type="compositionally biased region" description="Basic and acidic residues" evidence="2">
    <location>
        <begin position="924"/>
        <end position="961"/>
    </location>
</feature>
<feature type="region of interest" description="Disordered" evidence="2">
    <location>
        <begin position="3319"/>
        <end position="3341"/>
    </location>
</feature>
<feature type="compositionally biased region" description="Polar residues" evidence="2">
    <location>
        <begin position="271"/>
        <end position="296"/>
    </location>
</feature>